<dbReference type="RefSeq" id="WP_309388840.1">
    <property type="nucleotide sequence ID" value="NZ_JADBEO010000005.1"/>
</dbReference>
<proteinExistence type="predicted"/>
<evidence type="ECO:0000313" key="1">
    <source>
        <dbReference type="EMBL" id="MDR4305659.1"/>
    </source>
</evidence>
<name>A0ABU1DC93_9HYPH</name>
<dbReference type="Proteomes" id="UP001181622">
    <property type="component" value="Unassembled WGS sequence"/>
</dbReference>
<protein>
    <submittedName>
        <fullName evidence="1">Uncharacterized protein</fullName>
    </submittedName>
</protein>
<comment type="caution">
    <text evidence="1">The sequence shown here is derived from an EMBL/GenBank/DDBJ whole genome shotgun (WGS) entry which is preliminary data.</text>
</comment>
<accession>A0ABU1DC93</accession>
<reference evidence="1" key="1">
    <citation type="submission" date="2020-10" db="EMBL/GenBank/DDBJ databases">
        <authorList>
            <person name="Abbas A."/>
            <person name="Razzaq R."/>
            <person name="Waqas M."/>
            <person name="Abbas N."/>
            <person name="Nielsen T.K."/>
            <person name="Hansen L.H."/>
            <person name="Hussain S."/>
            <person name="Shahid M."/>
        </authorList>
    </citation>
    <scope>NUCLEOTIDE SEQUENCE</scope>
    <source>
        <strain evidence="1">S14</strain>
    </source>
</reference>
<sequence>MTKGYSQLERYWLRYAQLVTDLDKAKLTKREDDLMFLVVELGCLLENISPDASDRDLRDSIGRTLSEYDFAKWSKKFNERQRALERSAVSERTPDSDGRITMLQAEYELLFDLAAPLYCDGPAADLPARGVVEGKVRLPEQEWKLLLHEARQNSPEMLAVERC</sequence>
<dbReference type="EMBL" id="JADBEO010000005">
    <property type="protein sequence ID" value="MDR4305659.1"/>
    <property type="molecule type" value="Genomic_DNA"/>
</dbReference>
<evidence type="ECO:0000313" key="2">
    <source>
        <dbReference type="Proteomes" id="UP001181622"/>
    </source>
</evidence>
<keyword evidence="2" id="KW-1185">Reference proteome</keyword>
<organism evidence="1 2">
    <name type="scientific">Chelatococcus sambhunathii</name>
    <dbReference type="NCBI Taxonomy" id="363953"/>
    <lineage>
        <taxon>Bacteria</taxon>
        <taxon>Pseudomonadati</taxon>
        <taxon>Pseudomonadota</taxon>
        <taxon>Alphaproteobacteria</taxon>
        <taxon>Hyphomicrobiales</taxon>
        <taxon>Chelatococcaceae</taxon>
        <taxon>Chelatococcus</taxon>
    </lineage>
</organism>
<gene>
    <name evidence="1" type="ORF">IHQ68_03355</name>
</gene>